<dbReference type="GO" id="GO:0019212">
    <property type="term" value="F:phosphatase inhibitor activity"/>
    <property type="evidence" value="ECO:0007669"/>
    <property type="project" value="TreeGrafter"/>
</dbReference>
<dbReference type="InterPro" id="IPR004127">
    <property type="entry name" value="Prefoldin_subunit_alpha"/>
</dbReference>
<dbReference type="SUPFAM" id="SSF46579">
    <property type="entry name" value="Prefoldin"/>
    <property type="match status" value="1"/>
</dbReference>
<evidence type="ECO:0000256" key="3">
    <source>
        <dbReference type="ARBA" id="ARBA00038295"/>
    </source>
</evidence>
<keyword evidence="6" id="KW-1185">Reference proteome</keyword>
<feature type="region of interest" description="Disordered" evidence="4">
    <location>
        <begin position="267"/>
        <end position="287"/>
    </location>
</feature>
<dbReference type="GO" id="GO:0003682">
    <property type="term" value="F:chromatin binding"/>
    <property type="evidence" value="ECO:0007669"/>
    <property type="project" value="TreeGrafter"/>
</dbReference>
<evidence type="ECO:0000256" key="4">
    <source>
        <dbReference type="SAM" id="MobiDB-lite"/>
    </source>
</evidence>
<dbReference type="Gene3D" id="1.10.287.370">
    <property type="match status" value="1"/>
</dbReference>
<proteinExistence type="inferred from homology"/>
<feature type="compositionally biased region" description="Polar residues" evidence="4">
    <location>
        <begin position="267"/>
        <end position="285"/>
    </location>
</feature>
<dbReference type="GO" id="GO:0000122">
    <property type="term" value="P:negative regulation of transcription by RNA polymerase II"/>
    <property type="evidence" value="ECO:0007669"/>
    <property type="project" value="TreeGrafter"/>
</dbReference>
<organism evidence="5 6">
    <name type="scientific">Galdieria partita</name>
    <dbReference type="NCBI Taxonomy" id="83374"/>
    <lineage>
        <taxon>Eukaryota</taxon>
        <taxon>Rhodophyta</taxon>
        <taxon>Bangiophyceae</taxon>
        <taxon>Galdieriales</taxon>
        <taxon>Galdieriaceae</taxon>
        <taxon>Galdieria</taxon>
    </lineage>
</organism>
<dbReference type="EMBL" id="BQMJ01000003">
    <property type="protein sequence ID" value="GJQ08639.1"/>
    <property type="molecule type" value="Genomic_DNA"/>
</dbReference>
<dbReference type="InterPro" id="IPR009053">
    <property type="entry name" value="Prefoldin"/>
</dbReference>
<name>A0A9C7PQE2_9RHOD</name>
<dbReference type="GO" id="GO:0003714">
    <property type="term" value="F:transcription corepressor activity"/>
    <property type="evidence" value="ECO:0007669"/>
    <property type="project" value="TreeGrafter"/>
</dbReference>
<dbReference type="OrthoDB" id="21413at2759"/>
<dbReference type="GO" id="GO:0005634">
    <property type="term" value="C:nucleus"/>
    <property type="evidence" value="ECO:0007669"/>
    <property type="project" value="UniProtKB-SubCell"/>
</dbReference>
<comment type="similarity">
    <text evidence="3">Belongs to the RNA polymerase II subunit 5-mediating protein family.</text>
</comment>
<dbReference type="Proteomes" id="UP001061958">
    <property type="component" value="Unassembled WGS sequence"/>
</dbReference>
<accession>A0A9C7PQE2</accession>
<evidence type="ECO:0000256" key="1">
    <source>
        <dbReference type="ARBA" id="ARBA00004123"/>
    </source>
</evidence>
<dbReference type="Pfam" id="PF02996">
    <property type="entry name" value="Prefoldin"/>
    <property type="match status" value="1"/>
</dbReference>
<reference evidence="5" key="2">
    <citation type="submission" date="2022-01" db="EMBL/GenBank/DDBJ databases">
        <authorList>
            <person name="Hirooka S."/>
            <person name="Miyagishima S.Y."/>
        </authorList>
    </citation>
    <scope>NUCLEOTIDE SEQUENCE</scope>
    <source>
        <strain evidence="5">NBRC 102759</strain>
    </source>
</reference>
<dbReference type="PANTHER" id="PTHR15111">
    <property type="entry name" value="RNA POLYMERASE II SUBUNIT 5-MEDIATING PROTEIN NNX3"/>
    <property type="match status" value="1"/>
</dbReference>
<keyword evidence="2" id="KW-0539">Nucleus</keyword>
<comment type="subcellular location">
    <subcellularLocation>
        <location evidence="1">Nucleus</location>
    </subcellularLocation>
</comment>
<evidence type="ECO:0000256" key="2">
    <source>
        <dbReference type="ARBA" id="ARBA00023242"/>
    </source>
</evidence>
<dbReference type="AlphaFoldDB" id="A0A9C7PQE2"/>
<reference evidence="5" key="1">
    <citation type="journal article" date="2022" name="Proc. Natl. Acad. Sci. U.S.A.">
        <title>Life cycle and functional genomics of the unicellular red alga Galdieria for elucidating algal and plant evolution and industrial use.</title>
        <authorList>
            <person name="Hirooka S."/>
            <person name="Itabashi T."/>
            <person name="Ichinose T.M."/>
            <person name="Onuma R."/>
            <person name="Fujiwara T."/>
            <person name="Yamashita S."/>
            <person name="Jong L.W."/>
            <person name="Tomita R."/>
            <person name="Iwane A.H."/>
            <person name="Miyagishima S.Y."/>
        </authorList>
    </citation>
    <scope>NUCLEOTIDE SEQUENCE</scope>
    <source>
        <strain evidence="5">NBRC 102759</strain>
    </source>
</reference>
<comment type="caution">
    <text evidence="5">The sequence shown here is derived from an EMBL/GenBank/DDBJ whole genome shotgun (WGS) entry which is preliminary data.</text>
</comment>
<dbReference type="InterPro" id="IPR052255">
    <property type="entry name" value="RNA_pol_II_subunit5-mediator"/>
</dbReference>
<protein>
    <submittedName>
        <fullName evidence="5">Uncharacterized protein</fullName>
    </submittedName>
</protein>
<evidence type="ECO:0000313" key="5">
    <source>
        <dbReference type="EMBL" id="GJQ08639.1"/>
    </source>
</evidence>
<gene>
    <name evidence="5" type="ORF">GpartN1_g430.t1</name>
</gene>
<evidence type="ECO:0000313" key="6">
    <source>
        <dbReference type="Proteomes" id="UP001061958"/>
    </source>
</evidence>
<dbReference type="PANTHER" id="PTHR15111:SF0">
    <property type="entry name" value="UNCONVENTIONAL PREFOLDIN RPB5 INTERACTOR 1"/>
    <property type="match status" value="1"/>
</dbReference>
<sequence>MTGSGAEGYAVDSRAQLAEQLYKSEKEYKSLLSYLASQRIGKNTTQRAFLPLGPLAYASGTLKPCEEVLVLLGENYFARVTLEQAVNIAHRRIAFIEKRLSDLKVDTVTSEMNEPDIDKQENEILLDRWNKSMHLLEQYMQVEDVVNLCEEYDDSISKEPVRVHGLKQDMSNRIVEKDVEEIVDWNSLLDVSGLMTEADRQNQELPDSIWNDLRQLELAEASSFVGEVVEDSVSAISGALPSISQNNRAQDSCQYEENQFAANYTASSVSSNIAKEPQSTTSQRNFSRKTFFGQIKERKSLSS</sequence>